<reference evidence="2" key="1">
    <citation type="submission" date="2016-11" db="EMBL/GenBank/DDBJ databases">
        <authorList>
            <person name="Varghese N."/>
            <person name="Submissions S."/>
        </authorList>
    </citation>
    <scope>NUCLEOTIDE SEQUENCE [LARGE SCALE GENOMIC DNA]</scope>
    <source>
        <strain evidence="2">DSM 26898</strain>
    </source>
</reference>
<gene>
    <name evidence="1" type="ORF">SAMN05444408_104113</name>
</gene>
<dbReference type="OrthoDB" id="1210782at2"/>
<protein>
    <submittedName>
        <fullName evidence="1">Uncharacterized protein</fullName>
    </submittedName>
</protein>
<dbReference type="Proteomes" id="UP000184236">
    <property type="component" value="Unassembled WGS sequence"/>
</dbReference>
<keyword evidence="2" id="KW-1185">Reference proteome</keyword>
<dbReference type="EMBL" id="FQVO01000004">
    <property type="protein sequence ID" value="SHE78842.1"/>
    <property type="molecule type" value="Genomic_DNA"/>
</dbReference>
<accession>A0A1M4WCZ6</accession>
<evidence type="ECO:0000313" key="1">
    <source>
        <dbReference type="EMBL" id="SHE78842.1"/>
    </source>
</evidence>
<sequence>MIAPEYFNNHIAVEGEIIVNGVPNDTGSVLVWNPVTKKISTRTHAEIVSDLSVMTTNTAQDIGGRKIFYVSGNSNPEDTTLWTYGAGGAKAGIVFYSAGMDAGKINFDGLFHLKNFNDTGHKGIVASEFRKANSDDSKVLLGGGGEKSISDFSANSHTHDYLFKDGAYLADVHGLFENNKFKFITRVDQSSANLFPSKLNSNSILSIASHDGDYGNLLGFNSENQMFVKSISGGNWSGWEQIAYKSWVASQLNNLTGNYVPFNGASQNVDLNSKNLSNVGHFQNSGSIISNNIALSAFAGCYGGYQSNPLIKIGARPGNMVTFTVKLYNYPYFFYEFQVNIYNYLGDVYEPTITWKAGDSAHIDRVEFYKDPATGVFYIRPIIEVAYSRIAITDVQAYGGDDTFLSSSWDVVWGGDVTPLLLQYTILSTNFNGDSRVVNTHKQQLINARKDFNGATGNDYLGAALQLRGNGPANTIFPTIAFHQYGLYAGTVSYRGDAQGFYFTDVNGSGFENITARGFYKYGSDNGKVLLGGGDHKPLSDFWTPNNFNPNSYIPTSHPVYGISSGEINEWRHFGGYWDNRNIQPAHLGTQRLQMGFTNWFNNGDQASHYADYLHFGGYQDSSGGSQNLIMFSKAGPGIRQFQGSPQGVSPYKSYVDYWHTGNFTQSEIDRWNSVAANSSNFVSLHTEQTIISKKTFAGGDGNGYSGAPLMVNGNGNTDLVYPTISFHQPGLYAATVSYRGNGFYFMDINGNNFDYVRAAGYIKDGSDNNYVLLGGGGHKAVSDFLTSSSLNDYLPRAGGTMTGMINFGNNVGGIMGQVGDNDYWRVYGNTAGSNQGYLEIATGDDGNEPIYIRQYGGLFTSLIRTATLLDESGNTNFPGTVYSQGFIKAHSDNSLILLGGGGHKAISDFALSSQLGSYVTSNTTQTIDATKTIGFQNTIYSGWDRSSVANPQMGPFSLLNLALQGAYPLYGDEEFRYGVNGIGVYNNYGNGTVSMTREAASDLPNRSGIQLRFNYNGNGATPGLGGFILGFNARANAVFIQKFMAKLPIGYSFNNAENYMGDHASISWLTPRSGTGKWETYVRAVICGTGNSFGNGGHVYVDGPDTAMEFTLAFAEVYEINSSVFSRIKETFYAKNETIDFNESVDPLITAGAGSWTQRTLLRRGWDGSYGDFIQLKVPGSVGNSASLIIDQNGGLRSNYGYFYSDNLIGAQVLNPQKETLYLGNPSLPHMVLQTNTNVHFDYEGAGRIYTFNIKGVYLDRNINFNLDNSGINFFEGGKIYKKAGGGVYINRGSNGIDPRIENADGSESWMILHEGNYNPFKNLRHVPALEDVVESGIYRQEGPTSGYSFTTTLNLNSSDGRQQLTIERSGGGMKFRGSYYGSGNQGWSDWKDVIHSGNISSYMNSYGFISQSGLNSQLSGYATLAGIQTFTNTNTFTQSPVIPNGTLGSHAVNLNQLNGKANALENAAGIGFSSGNYPSADGSQYPYIYFNNGGTQAYIALATQAYLQNNFLSTPDGTSVMIPGADLNSYFKTGFYRGSGLANAPMNNSGWWYLAVETHDSTWVKQTATSYGSGNTPNITYQRTMVGGRWTAWVQIWTTADFTVSNIQQWNYAYQYGLKLNEEFTVHQNTGLVLADNYFGGESGIIDNQTTRLLAAKRDEYYFYGSAYDNFDGLNFDCKYSLFGMGMPSNGTDKLIVNGSVKALNNFKSDKERPDTLFIPNGETADLRDEIINDESEYAIRLDPHEYEIDQSGYLELNDRNRLIHIIGEHSKDIMVVNLREIYPKQQIVIYNFDHNGNGMEVRIQGNKVYNIESRCFLRLYVTNSLRVIAERLQPCDMIW</sequence>
<organism evidence="1 2">
    <name type="scientific">Chryseobacterium takakiae</name>
    <dbReference type="NCBI Taxonomy" id="1302685"/>
    <lineage>
        <taxon>Bacteria</taxon>
        <taxon>Pseudomonadati</taxon>
        <taxon>Bacteroidota</taxon>
        <taxon>Flavobacteriia</taxon>
        <taxon>Flavobacteriales</taxon>
        <taxon>Weeksellaceae</taxon>
        <taxon>Chryseobacterium group</taxon>
        <taxon>Chryseobacterium</taxon>
    </lineage>
</organism>
<evidence type="ECO:0000313" key="2">
    <source>
        <dbReference type="Proteomes" id="UP000184236"/>
    </source>
</evidence>
<dbReference type="RefSeq" id="WP_072884132.1">
    <property type="nucleotide sequence ID" value="NZ_FQVO01000004.1"/>
</dbReference>
<name>A0A1M4WCZ6_9FLAO</name>
<proteinExistence type="predicted"/>
<dbReference type="CDD" id="cd19958">
    <property type="entry name" value="pyocin_knob"/>
    <property type="match status" value="1"/>
</dbReference>
<dbReference type="STRING" id="1302685.SAMN05444408_104113"/>